<feature type="transmembrane region" description="Helical" evidence="1">
    <location>
        <begin position="54"/>
        <end position="74"/>
    </location>
</feature>
<keyword evidence="1" id="KW-1133">Transmembrane helix</keyword>
<name>A0A1F4U228_UNCKA</name>
<accession>A0A1F4U228</accession>
<sequence>MPGFSIFIGIYVIINFLVMYCLAIEKIRVFLFFIPAVIAQYFLICRFHETLEDIVNINIAISAVLLFLILIYVFSTNLVQKR</sequence>
<comment type="caution">
    <text evidence="2">The sequence shown here is derived from an EMBL/GenBank/DDBJ whole genome shotgun (WGS) entry which is preliminary data.</text>
</comment>
<feature type="transmembrane region" description="Helical" evidence="1">
    <location>
        <begin position="6"/>
        <end position="23"/>
    </location>
</feature>
<proteinExistence type="predicted"/>
<dbReference type="Proteomes" id="UP000178270">
    <property type="component" value="Unassembled WGS sequence"/>
</dbReference>
<evidence type="ECO:0000313" key="2">
    <source>
        <dbReference type="EMBL" id="OGC38931.1"/>
    </source>
</evidence>
<protein>
    <submittedName>
        <fullName evidence="2">Uncharacterized protein</fullName>
    </submittedName>
</protein>
<feature type="transmembrane region" description="Helical" evidence="1">
    <location>
        <begin position="30"/>
        <end position="48"/>
    </location>
</feature>
<dbReference type="AlphaFoldDB" id="A0A1F4U228"/>
<reference evidence="2 3" key="1">
    <citation type="journal article" date="2016" name="Nat. Commun.">
        <title>Thousands of microbial genomes shed light on interconnected biogeochemical processes in an aquifer system.</title>
        <authorList>
            <person name="Anantharaman K."/>
            <person name="Brown C.T."/>
            <person name="Hug L.A."/>
            <person name="Sharon I."/>
            <person name="Castelle C.J."/>
            <person name="Probst A.J."/>
            <person name="Thomas B.C."/>
            <person name="Singh A."/>
            <person name="Wilkins M.J."/>
            <person name="Karaoz U."/>
            <person name="Brodie E.L."/>
            <person name="Williams K.H."/>
            <person name="Hubbard S.S."/>
            <person name="Banfield J.F."/>
        </authorList>
    </citation>
    <scope>NUCLEOTIDE SEQUENCE [LARGE SCALE GENOMIC DNA]</scope>
</reference>
<organism evidence="2 3">
    <name type="scientific">candidate division WWE3 bacterium RBG_13_37_7</name>
    <dbReference type="NCBI Taxonomy" id="1802609"/>
    <lineage>
        <taxon>Bacteria</taxon>
        <taxon>Katanobacteria</taxon>
    </lineage>
</organism>
<evidence type="ECO:0000256" key="1">
    <source>
        <dbReference type="SAM" id="Phobius"/>
    </source>
</evidence>
<gene>
    <name evidence="2" type="ORF">A3K42_01305</name>
</gene>
<keyword evidence="1" id="KW-0812">Transmembrane</keyword>
<keyword evidence="1" id="KW-0472">Membrane</keyword>
<evidence type="ECO:0000313" key="3">
    <source>
        <dbReference type="Proteomes" id="UP000178270"/>
    </source>
</evidence>
<dbReference type="EMBL" id="MEUS01000008">
    <property type="protein sequence ID" value="OGC38931.1"/>
    <property type="molecule type" value="Genomic_DNA"/>
</dbReference>